<gene>
    <name evidence="1" type="ORF">S40285_10934</name>
</gene>
<dbReference type="EMBL" id="KL660189">
    <property type="protein sequence ID" value="KFA67529.1"/>
    <property type="molecule type" value="Genomic_DNA"/>
</dbReference>
<keyword evidence="2" id="KW-1185">Reference proteome</keyword>
<accession>A0A084QU94</accession>
<dbReference type="HOGENOM" id="CLU_3260827_0_0_1"/>
<sequence>MEGLEVSANKALKYSRTRDDLVRLGRALGGTYTRGKKPNHEP</sequence>
<dbReference type="AlphaFoldDB" id="A0A084QU94"/>
<dbReference type="InParanoid" id="A0A084QU94"/>
<organism evidence="1 2">
    <name type="scientific">Stachybotrys chlorohalonatus (strain IBT 40285)</name>
    <dbReference type="NCBI Taxonomy" id="1283841"/>
    <lineage>
        <taxon>Eukaryota</taxon>
        <taxon>Fungi</taxon>
        <taxon>Dikarya</taxon>
        <taxon>Ascomycota</taxon>
        <taxon>Pezizomycotina</taxon>
        <taxon>Sordariomycetes</taxon>
        <taxon>Hypocreomycetidae</taxon>
        <taxon>Hypocreales</taxon>
        <taxon>Stachybotryaceae</taxon>
        <taxon>Stachybotrys</taxon>
    </lineage>
</organism>
<dbReference type="Proteomes" id="UP000028524">
    <property type="component" value="Unassembled WGS sequence"/>
</dbReference>
<evidence type="ECO:0000313" key="1">
    <source>
        <dbReference type="EMBL" id="KFA67529.1"/>
    </source>
</evidence>
<reference evidence="1 2" key="1">
    <citation type="journal article" date="2014" name="BMC Genomics">
        <title>Comparative genome sequencing reveals chemotype-specific gene clusters in the toxigenic black mold Stachybotrys.</title>
        <authorList>
            <person name="Semeiks J."/>
            <person name="Borek D."/>
            <person name="Otwinowski Z."/>
            <person name="Grishin N.V."/>
        </authorList>
    </citation>
    <scope>NUCLEOTIDE SEQUENCE [LARGE SCALE GENOMIC DNA]</scope>
    <source>
        <strain evidence="1 2">IBT 40285</strain>
    </source>
</reference>
<proteinExistence type="predicted"/>
<name>A0A084QU94_STAC4</name>
<protein>
    <submittedName>
        <fullName evidence="1">Uncharacterized protein</fullName>
    </submittedName>
</protein>
<evidence type="ECO:0000313" key="2">
    <source>
        <dbReference type="Proteomes" id="UP000028524"/>
    </source>
</evidence>